<evidence type="ECO:0000259" key="5">
    <source>
        <dbReference type="PROSITE" id="PS51050"/>
    </source>
</evidence>
<feature type="region of interest" description="Disordered" evidence="4">
    <location>
        <begin position="62"/>
        <end position="89"/>
    </location>
</feature>
<feature type="compositionally biased region" description="Polar residues" evidence="4">
    <location>
        <begin position="797"/>
        <end position="806"/>
    </location>
</feature>
<dbReference type="OMA" id="EEGEMNC"/>
<feature type="region of interest" description="Disordered" evidence="4">
    <location>
        <begin position="179"/>
        <end position="204"/>
    </location>
</feature>
<keyword evidence="1" id="KW-0479">Metal-binding</keyword>
<feature type="region of interest" description="Disordered" evidence="4">
    <location>
        <begin position="572"/>
        <end position="645"/>
    </location>
</feature>
<feature type="compositionally biased region" description="Basic and acidic residues" evidence="4">
    <location>
        <begin position="289"/>
        <end position="309"/>
    </location>
</feature>
<dbReference type="InterPro" id="IPR056406">
    <property type="entry name" value="THD_CWZF3/5/7"/>
</dbReference>
<dbReference type="Pfam" id="PF07496">
    <property type="entry name" value="zf-CW"/>
    <property type="match status" value="1"/>
</dbReference>
<dbReference type="EMBL" id="MNCJ02000328">
    <property type="protein sequence ID" value="KAF5774170.1"/>
    <property type="molecule type" value="Genomic_DNA"/>
</dbReference>
<feature type="region of interest" description="Disordered" evidence="4">
    <location>
        <begin position="790"/>
        <end position="833"/>
    </location>
</feature>
<feature type="domain" description="CW-type" evidence="5">
    <location>
        <begin position="500"/>
        <end position="553"/>
    </location>
</feature>
<feature type="region of interest" description="Disordered" evidence="4">
    <location>
        <begin position="1"/>
        <end position="20"/>
    </location>
</feature>
<dbReference type="PROSITE" id="PS51050">
    <property type="entry name" value="ZF_CW"/>
    <property type="match status" value="1"/>
</dbReference>
<keyword evidence="2" id="KW-0863">Zinc-finger</keyword>
<reference evidence="7" key="2">
    <citation type="submission" date="2017-02" db="EMBL/GenBank/DDBJ databases">
        <title>Sunflower complete genome.</title>
        <authorList>
            <person name="Langlade N."/>
            <person name="Munos S."/>
        </authorList>
    </citation>
    <scope>NUCLEOTIDE SEQUENCE [LARGE SCALE GENOMIC DNA]</scope>
    <source>
        <tissue evidence="7">Leaves</tissue>
    </source>
</reference>
<dbReference type="STRING" id="4232.A0A251SUE2"/>
<dbReference type="Proteomes" id="UP000215914">
    <property type="component" value="Chromosome 13"/>
</dbReference>
<feature type="compositionally biased region" description="Basic and acidic residues" evidence="4">
    <location>
        <begin position="352"/>
        <end position="368"/>
    </location>
</feature>
<evidence type="ECO:0000256" key="4">
    <source>
        <dbReference type="SAM" id="MobiDB-lite"/>
    </source>
</evidence>
<keyword evidence="8" id="KW-1185">Reference proteome</keyword>
<feature type="region of interest" description="Disordered" evidence="4">
    <location>
        <begin position="954"/>
        <end position="981"/>
    </location>
</feature>
<dbReference type="Gramene" id="mRNA:HanXRQr2_Chr13g0597181">
    <property type="protein sequence ID" value="mRNA:HanXRQr2_Chr13g0597181"/>
    <property type="gene ID" value="HanXRQr2_Chr13g0597181"/>
</dbReference>
<keyword evidence="3" id="KW-0862">Zinc</keyword>
<gene>
    <name evidence="7" type="ORF">HannXRQ_Chr13g0409851</name>
    <name evidence="6" type="ORF">HanXRQr2_Chr13g0597181</name>
</gene>
<feature type="compositionally biased region" description="Low complexity" evidence="4">
    <location>
        <begin position="861"/>
        <end position="873"/>
    </location>
</feature>
<dbReference type="PANTHER" id="PTHR46524:SF12">
    <property type="entry name" value="CW-TYPE DOMAIN-CONTAINING PROTEIN"/>
    <property type="match status" value="1"/>
</dbReference>
<feature type="compositionally biased region" description="Basic and acidic residues" evidence="4">
    <location>
        <begin position="912"/>
        <end position="922"/>
    </location>
</feature>
<dbReference type="EMBL" id="CM007902">
    <property type="protein sequence ID" value="OTG02153.1"/>
    <property type="molecule type" value="Genomic_DNA"/>
</dbReference>
<dbReference type="InParanoid" id="A0A251SUE2"/>
<feature type="compositionally biased region" description="Basic and acidic residues" evidence="4">
    <location>
        <begin position="959"/>
        <end position="973"/>
    </location>
</feature>
<name>A0A251SUE2_HELAN</name>
<evidence type="ECO:0000313" key="6">
    <source>
        <dbReference type="EMBL" id="KAF5774170.1"/>
    </source>
</evidence>
<feature type="compositionally biased region" description="Polar residues" evidence="4">
    <location>
        <begin position="77"/>
        <end position="89"/>
    </location>
</feature>
<dbReference type="InterPro" id="IPR011124">
    <property type="entry name" value="Znf_CW"/>
</dbReference>
<dbReference type="GO" id="GO:0008270">
    <property type="term" value="F:zinc ion binding"/>
    <property type="evidence" value="ECO:0007669"/>
    <property type="project" value="UniProtKB-KW"/>
</dbReference>
<dbReference type="Pfam" id="PF24756">
    <property type="entry name" value="THD_CWZF3-5-7"/>
    <property type="match status" value="1"/>
</dbReference>
<evidence type="ECO:0000313" key="8">
    <source>
        <dbReference type="Proteomes" id="UP000215914"/>
    </source>
</evidence>
<organism evidence="7 8">
    <name type="scientific">Helianthus annuus</name>
    <name type="common">Common sunflower</name>
    <dbReference type="NCBI Taxonomy" id="4232"/>
    <lineage>
        <taxon>Eukaryota</taxon>
        <taxon>Viridiplantae</taxon>
        <taxon>Streptophyta</taxon>
        <taxon>Embryophyta</taxon>
        <taxon>Tracheophyta</taxon>
        <taxon>Spermatophyta</taxon>
        <taxon>Magnoliopsida</taxon>
        <taxon>eudicotyledons</taxon>
        <taxon>Gunneridae</taxon>
        <taxon>Pentapetalae</taxon>
        <taxon>asterids</taxon>
        <taxon>campanulids</taxon>
        <taxon>Asterales</taxon>
        <taxon>Asteraceae</taxon>
        <taxon>Asteroideae</taxon>
        <taxon>Heliantheae alliance</taxon>
        <taxon>Heliantheae</taxon>
        <taxon>Helianthus</taxon>
    </lineage>
</organism>
<reference evidence="6 8" key="1">
    <citation type="journal article" date="2017" name="Nature">
        <title>The sunflower genome provides insights into oil metabolism, flowering and Asterid evolution.</title>
        <authorList>
            <person name="Badouin H."/>
            <person name="Gouzy J."/>
            <person name="Grassa C.J."/>
            <person name="Murat F."/>
            <person name="Staton S.E."/>
            <person name="Cottret L."/>
            <person name="Lelandais-Briere C."/>
            <person name="Owens G.L."/>
            <person name="Carrere S."/>
            <person name="Mayjonade B."/>
            <person name="Legrand L."/>
            <person name="Gill N."/>
            <person name="Kane N.C."/>
            <person name="Bowers J.E."/>
            <person name="Hubner S."/>
            <person name="Bellec A."/>
            <person name="Berard A."/>
            <person name="Berges H."/>
            <person name="Blanchet N."/>
            <person name="Boniface M.C."/>
            <person name="Brunel D."/>
            <person name="Catrice O."/>
            <person name="Chaidir N."/>
            <person name="Claudel C."/>
            <person name="Donnadieu C."/>
            <person name="Faraut T."/>
            <person name="Fievet G."/>
            <person name="Helmstetter N."/>
            <person name="King M."/>
            <person name="Knapp S.J."/>
            <person name="Lai Z."/>
            <person name="Le Paslier M.C."/>
            <person name="Lippi Y."/>
            <person name="Lorenzon L."/>
            <person name="Mandel J.R."/>
            <person name="Marage G."/>
            <person name="Marchand G."/>
            <person name="Marquand E."/>
            <person name="Bret-Mestries E."/>
            <person name="Morien E."/>
            <person name="Nambeesan S."/>
            <person name="Nguyen T."/>
            <person name="Pegot-Espagnet P."/>
            <person name="Pouilly N."/>
            <person name="Raftis F."/>
            <person name="Sallet E."/>
            <person name="Schiex T."/>
            <person name="Thomas J."/>
            <person name="Vandecasteele C."/>
            <person name="Vares D."/>
            <person name="Vear F."/>
            <person name="Vautrin S."/>
            <person name="Crespi M."/>
            <person name="Mangin B."/>
            <person name="Burke J.M."/>
            <person name="Salse J."/>
            <person name="Munos S."/>
            <person name="Vincourt P."/>
            <person name="Rieseberg L.H."/>
            <person name="Langlade N.B."/>
        </authorList>
    </citation>
    <scope>NUCLEOTIDE SEQUENCE [LARGE SCALE GENOMIC DNA]</scope>
    <source>
        <strain evidence="8">cv. SF193</strain>
        <tissue evidence="6">Leaves</tissue>
    </source>
</reference>
<protein>
    <submittedName>
        <fullName evidence="7">Putative zinc finger, CW-type</fullName>
    </submittedName>
    <submittedName>
        <fullName evidence="6">Transcription factor &amp; chromatin remodeling CW-Zn family</fullName>
    </submittedName>
</protein>
<evidence type="ECO:0000256" key="3">
    <source>
        <dbReference type="ARBA" id="ARBA00022833"/>
    </source>
</evidence>
<dbReference type="PANTHER" id="PTHR46524">
    <property type="entry name" value="CW-TYPE ZINC FINGER"/>
    <property type="match status" value="1"/>
</dbReference>
<feature type="compositionally biased region" description="Polar residues" evidence="4">
    <location>
        <begin position="609"/>
        <end position="626"/>
    </location>
</feature>
<feature type="region of interest" description="Disordered" evidence="4">
    <location>
        <begin position="244"/>
        <end position="265"/>
    </location>
</feature>
<evidence type="ECO:0000256" key="1">
    <source>
        <dbReference type="ARBA" id="ARBA00022723"/>
    </source>
</evidence>
<feature type="compositionally biased region" description="Basic and acidic residues" evidence="4">
    <location>
        <begin position="816"/>
        <end position="825"/>
    </location>
</feature>
<proteinExistence type="predicted"/>
<sequence length="1334" mass="146772">METEVEEGEACFEENDKDIDPDTALSYIDKRLQSLLGHFQKDFEGGVSAESLGPRFGGYGTFLPSYKNPPPVHSHSKAPNPNKLSSPNTFRLEGASASLNPVTCTDVSDDQNVSSADVMASKDTSLSHGETCFNKKKTATNKSVNPTEQRSLKVRIKVGYDKSSLKIDEIYSGLGLLTPSSSTGNNTEVGGGPPAGSRDTPFASPGGILGDMTSIFVPGNRLLSPLNESLMCLKIKAKASSLNKSAGFEDNKAPVSERGTETESVDCKQGLVNDFKVKPSSDSVISEANRADKKDVPLKKRETKRELKNVKKLSSDSTISEANRAAKKDVPLKKRKTKKEPISDVLSGPDFTSKESDESYEQKNDKKLSLDSRGIRHIVCKNDPDVNKHETDLFEKKVRPKMLKDIEKLPSGRKNKLTGIQTKENSRSSLSGGMKDKKSVLKDVVKVRNSYKDILDTDGAIEVAHVERMGIPAEVAVPRQTEVGISAEVAAPQQIGVAPAVPPDNWVGCDRCEKWRLLPIGVEPDNLPDKWLCSMSTWLPGRNHCDISEDETTRAVQEMNLQLIFQNQNNLQDNRSRGNIGYSDHTNSNVNFDPMANKSEKIKSRPACSGSSLIDTSHSSMDVQQHSRQRRKGLTETSQTLREKNGAVKAKKLKSDTWTDQHEIVTSNKINGDLRPKDRLVISVKGHTENAPVSMKSKLLDKKVEIPAKKRKLKDWQESQPYANTLESSEDRIKVKDKRLKTEVKESTDDVSFNKGKTMKIRLSTSKENLIDTNHEKLSDKKVEIHAKKRKLKDWQESQPNANALESSKDKRLKTAVKDSKDDRSFNQGRTMKIRLSASKENLVDSKKDLESERAMLVATSSSSKISGSGRKASVQERKGSPARSVSSSSIRALNPDNISPAAGRTIPRKAVRTEIPRKDIDASQSQSQRSGGKVDAKHKESLKIRSSHIMSMKGDANGAKDKDERSNFEKITENTSDPLTGQLNKLTRVEVDGGAKIVNNGDTCITEMNPAVKKDVKKVFVSDMSNAKDSGEPKVEVQAFDGSGQNQSKVVKHPGGAANQNANVVTNCGTIKDLSVVSFLKEFSSSQTALTPFKRAEESKDYADRLKISGFDYECNDAYFDSALKYLYAASLLEVCTADISKSKGVDPISGYTTSAKLSKICALEYEKRKETAAAALAYKCMEVAYMRIVYCKSLLTKQDLQTSMQMVTQGESPSSSASDVDNLNNPVTMDKTLLSKNIAPLGNTLVVKNQANLMRLLDLTSDVSLAMEASTKSQNAYKAASAILEESPNNETLILVRRVVDFSFQDVKEIVCLVQNTREAINRQGFKGNNRR</sequence>
<evidence type="ECO:0000313" key="7">
    <source>
        <dbReference type="EMBL" id="OTG02153.1"/>
    </source>
</evidence>
<dbReference type="Gene3D" id="3.30.40.100">
    <property type="match status" value="1"/>
</dbReference>
<feature type="region of interest" description="Disordered" evidence="4">
    <location>
        <begin position="281"/>
        <end position="368"/>
    </location>
</feature>
<dbReference type="InterPro" id="IPR055300">
    <property type="entry name" value="CWZF3/5/7"/>
</dbReference>
<feature type="region of interest" description="Disordered" evidence="4">
    <location>
        <begin position="856"/>
        <end position="941"/>
    </location>
</feature>
<reference evidence="6" key="3">
    <citation type="submission" date="2020-06" db="EMBL/GenBank/DDBJ databases">
        <title>Helianthus annuus Genome sequencing and assembly Release 2.</title>
        <authorList>
            <person name="Gouzy J."/>
            <person name="Langlade N."/>
            <person name="Munos S."/>
        </authorList>
    </citation>
    <scope>NUCLEOTIDE SEQUENCE</scope>
    <source>
        <tissue evidence="6">Leaves</tissue>
    </source>
</reference>
<evidence type="ECO:0000256" key="2">
    <source>
        <dbReference type="ARBA" id="ARBA00022771"/>
    </source>
</evidence>
<accession>A0A251SUE2</accession>